<accession>A0A6H9YHK6</accession>
<dbReference type="InterPro" id="IPR006175">
    <property type="entry name" value="YjgF/YER057c/UK114"/>
</dbReference>
<gene>
    <name evidence="1" type="ORF">F8566_29010</name>
</gene>
<dbReference type="Pfam" id="PF01042">
    <property type="entry name" value="Ribonuc_L-PSP"/>
    <property type="match status" value="1"/>
</dbReference>
<dbReference type="CDD" id="cd00448">
    <property type="entry name" value="YjgF_YER057c_UK114_family"/>
    <property type="match status" value="1"/>
</dbReference>
<evidence type="ECO:0000313" key="2">
    <source>
        <dbReference type="Proteomes" id="UP000468735"/>
    </source>
</evidence>
<comment type="caution">
    <text evidence="1">The sequence shown here is derived from an EMBL/GenBank/DDBJ whole genome shotgun (WGS) entry which is preliminary data.</text>
</comment>
<dbReference type="InterPro" id="IPR035959">
    <property type="entry name" value="RutC-like_sf"/>
</dbReference>
<dbReference type="OrthoDB" id="3212792at2"/>
<protein>
    <submittedName>
        <fullName evidence="1">RidA family protein</fullName>
    </submittedName>
</protein>
<dbReference type="EMBL" id="WBMT01000015">
    <property type="protein sequence ID" value="KAB2344667.1"/>
    <property type="molecule type" value="Genomic_DNA"/>
</dbReference>
<dbReference type="PANTHER" id="PTHR43857:SF1">
    <property type="entry name" value="YJGH FAMILY PROTEIN"/>
    <property type="match status" value="1"/>
</dbReference>
<dbReference type="PANTHER" id="PTHR43857">
    <property type="entry name" value="BLR7761 PROTEIN"/>
    <property type="match status" value="1"/>
</dbReference>
<dbReference type="Gene3D" id="3.30.1330.40">
    <property type="entry name" value="RutC-like"/>
    <property type="match status" value="1"/>
</dbReference>
<organism evidence="1 2">
    <name type="scientific">Actinomadura rudentiformis</name>
    <dbReference type="NCBI Taxonomy" id="359158"/>
    <lineage>
        <taxon>Bacteria</taxon>
        <taxon>Bacillati</taxon>
        <taxon>Actinomycetota</taxon>
        <taxon>Actinomycetes</taxon>
        <taxon>Streptosporangiales</taxon>
        <taxon>Thermomonosporaceae</taxon>
        <taxon>Actinomadura</taxon>
    </lineage>
</organism>
<evidence type="ECO:0000313" key="1">
    <source>
        <dbReference type="EMBL" id="KAB2344667.1"/>
    </source>
</evidence>
<proteinExistence type="predicted"/>
<dbReference type="RefSeq" id="WP_151565035.1">
    <property type="nucleotide sequence ID" value="NZ_WBMT01000015.1"/>
</dbReference>
<sequence length="131" mass="14263">MAHNILNPSELHDPVRFGYSHVAETSGDLVFIAGQYASDGNGEVPTDDFAEQVALSLANLRTALRSVDLDFEHVVQLRTYIVDHDLAKLEILGRRIGEIWSAKPPTQTLNGVAALALPAMKFEIDAVAARP</sequence>
<dbReference type="Proteomes" id="UP000468735">
    <property type="component" value="Unassembled WGS sequence"/>
</dbReference>
<name>A0A6H9YHK6_9ACTN</name>
<reference evidence="1 2" key="1">
    <citation type="submission" date="2019-09" db="EMBL/GenBank/DDBJ databases">
        <title>Actinomadura physcomitrii sp. nov., a novel actinomycete isolated from moss [Physcomitrium sphaericum (Ludw) Fuernr].</title>
        <authorList>
            <person name="Zhuang X."/>
            <person name="Liu C."/>
        </authorList>
    </citation>
    <scope>NUCLEOTIDE SEQUENCE [LARGE SCALE GENOMIC DNA]</scope>
    <source>
        <strain evidence="1 2">HMC1</strain>
    </source>
</reference>
<dbReference type="SUPFAM" id="SSF55298">
    <property type="entry name" value="YjgF-like"/>
    <property type="match status" value="1"/>
</dbReference>
<dbReference type="AlphaFoldDB" id="A0A6H9YHK6"/>
<keyword evidence="2" id="KW-1185">Reference proteome</keyword>